<feature type="region of interest" description="Disordered" evidence="1">
    <location>
        <begin position="406"/>
        <end position="426"/>
    </location>
</feature>
<evidence type="ECO:0000313" key="2">
    <source>
        <dbReference type="EMBL" id="ROV92871.1"/>
    </source>
</evidence>
<comment type="caution">
    <text evidence="2">The sequence shown here is derived from an EMBL/GenBank/DDBJ whole genome shotgun (WGS) entry which is preliminary data.</text>
</comment>
<feature type="compositionally biased region" description="Basic and acidic residues" evidence="1">
    <location>
        <begin position="416"/>
        <end position="426"/>
    </location>
</feature>
<dbReference type="EMBL" id="LJZO01000035">
    <property type="protein sequence ID" value="ROV92871.1"/>
    <property type="molecule type" value="Genomic_DNA"/>
</dbReference>
<dbReference type="Proteomes" id="UP000284375">
    <property type="component" value="Unassembled WGS sequence"/>
</dbReference>
<protein>
    <submittedName>
        <fullName evidence="2">Uncharacterized protein</fullName>
    </submittedName>
</protein>
<proteinExistence type="predicted"/>
<evidence type="ECO:0000313" key="3">
    <source>
        <dbReference type="Proteomes" id="UP000284375"/>
    </source>
</evidence>
<gene>
    <name evidence="2" type="ORF">VSDG_06334</name>
</gene>
<reference evidence="2 3" key="1">
    <citation type="submission" date="2015-09" db="EMBL/GenBank/DDBJ databases">
        <title>Host preference determinants of Valsa canker pathogens revealed by comparative genomics.</title>
        <authorList>
            <person name="Yin Z."/>
            <person name="Huang L."/>
        </authorList>
    </citation>
    <scope>NUCLEOTIDE SEQUENCE [LARGE SCALE GENOMIC DNA]</scope>
    <source>
        <strain evidence="2 3">YSFL</strain>
    </source>
</reference>
<name>A0A423VPN3_CYTCH</name>
<keyword evidence="3" id="KW-1185">Reference proteome</keyword>
<accession>A0A423VPN3</accession>
<dbReference type="STRING" id="252740.A0A423VPN3"/>
<dbReference type="OrthoDB" id="5365129at2759"/>
<organism evidence="2 3">
    <name type="scientific">Cytospora chrysosperma</name>
    <name type="common">Cytospora canker fungus</name>
    <name type="synonym">Sphaeria chrysosperma</name>
    <dbReference type="NCBI Taxonomy" id="252740"/>
    <lineage>
        <taxon>Eukaryota</taxon>
        <taxon>Fungi</taxon>
        <taxon>Dikarya</taxon>
        <taxon>Ascomycota</taxon>
        <taxon>Pezizomycotina</taxon>
        <taxon>Sordariomycetes</taxon>
        <taxon>Sordariomycetidae</taxon>
        <taxon>Diaporthales</taxon>
        <taxon>Cytosporaceae</taxon>
        <taxon>Cytospora</taxon>
    </lineage>
</organism>
<sequence length="426" mass="48314">MATVAGLFSQVVDVSGFNKIATVWFAYETICGWAAQTNPGIMPGEWDSHWGVPWSFTTQAGLENKDYTDETTGKHFDPLLGSSGPWPDIHLFNARGEHMAQEVRPIGYLHEGTMDSRLVFPDYLDMPIHDVEWMLLKQNPHDPICIVDLSIIHMSPLGKQRGGLAFSSVTAQTCGLPWYWSNVYRTSGGVYHNEIPCFWLGRGGVNVLQLHLPTHTRPRKAASENATYRDLWDYFCNKPAILGWHEEMPAVVQNVLEKDMGKMGDRDYDKEYEELLETDFEGSADAGEVYKPPTWGGNDDKKKDPVKRFNSASLLSYEEGLTVEHKAMERSAKMLCSSQYSMGPDYVNVPEGRFCRMSDKTLFPLCDFNNTGGLREDCFELGSQDLMLGDQRLQKRSQYSFIRHRGFDGSEEEAEAEKQQQDYRPA</sequence>
<feature type="region of interest" description="Disordered" evidence="1">
    <location>
        <begin position="283"/>
        <end position="303"/>
    </location>
</feature>
<evidence type="ECO:0000256" key="1">
    <source>
        <dbReference type="SAM" id="MobiDB-lite"/>
    </source>
</evidence>
<dbReference type="AlphaFoldDB" id="A0A423VPN3"/>